<dbReference type="Gene3D" id="3.40.50.1010">
    <property type="entry name" value="5'-nuclease"/>
    <property type="match status" value="1"/>
</dbReference>
<dbReference type="InterPro" id="IPR006084">
    <property type="entry name" value="XPG/Rad2"/>
</dbReference>
<evidence type="ECO:0008006" key="7">
    <source>
        <dbReference type="Google" id="ProtNLM"/>
    </source>
</evidence>
<evidence type="ECO:0000259" key="3">
    <source>
        <dbReference type="Pfam" id="PF12246"/>
    </source>
</evidence>
<dbReference type="EMBL" id="KN847476">
    <property type="protein sequence ID" value="KIX08256.1"/>
    <property type="molecule type" value="Genomic_DNA"/>
</dbReference>
<dbReference type="CDD" id="cd09902">
    <property type="entry name" value="H3TH_MKT1"/>
    <property type="match status" value="1"/>
</dbReference>
<dbReference type="STRING" id="1442369.A0A0D2IXY0"/>
<reference evidence="5 6" key="1">
    <citation type="submission" date="2015-01" db="EMBL/GenBank/DDBJ databases">
        <title>The Genome Sequence of Rhinocladiella mackenzie CBS 650.93.</title>
        <authorList>
            <consortium name="The Broad Institute Genomics Platform"/>
            <person name="Cuomo C."/>
            <person name="de Hoog S."/>
            <person name="Gorbushina A."/>
            <person name="Stielow B."/>
            <person name="Teixiera M."/>
            <person name="Abouelleil A."/>
            <person name="Chapman S.B."/>
            <person name="Priest M."/>
            <person name="Young S.K."/>
            <person name="Wortman J."/>
            <person name="Nusbaum C."/>
            <person name="Birren B."/>
        </authorList>
    </citation>
    <scope>NUCLEOTIDE SEQUENCE [LARGE SCALE GENOMIC DNA]</scope>
    <source>
        <strain evidence="5 6">CBS 650.93</strain>
    </source>
</reference>
<dbReference type="VEuPathDB" id="FungiDB:Z518_02912"/>
<dbReference type="InterPro" id="IPR029060">
    <property type="entry name" value="PIN-like_dom_sf"/>
</dbReference>
<protein>
    <recommendedName>
        <fullName evidence="7">XPG-I domain-containing protein</fullName>
    </recommendedName>
</protein>
<feature type="domain" description="Post-transcriptional regulator MKT1 N-terminal" evidence="4">
    <location>
        <begin position="321"/>
        <end position="409"/>
    </location>
</feature>
<feature type="domain" description="Post-transcriptional regulator MKT1 C-terminal" evidence="3">
    <location>
        <begin position="494"/>
        <end position="725"/>
    </location>
</feature>
<evidence type="ECO:0000313" key="5">
    <source>
        <dbReference type="EMBL" id="KIX08256.1"/>
    </source>
</evidence>
<dbReference type="Pfam" id="PF12246">
    <property type="entry name" value="MKT1_C"/>
    <property type="match status" value="1"/>
</dbReference>
<comment type="similarity">
    <text evidence="2">Belongs to the XPG/RAD2 endonuclease family.</text>
</comment>
<dbReference type="GO" id="GO:0003730">
    <property type="term" value="F:mRNA 3'-UTR binding"/>
    <property type="evidence" value="ECO:0007669"/>
    <property type="project" value="TreeGrafter"/>
</dbReference>
<evidence type="ECO:0000256" key="1">
    <source>
        <dbReference type="ARBA" id="ARBA00022845"/>
    </source>
</evidence>
<dbReference type="SUPFAM" id="SSF88723">
    <property type="entry name" value="PIN domain-like"/>
    <property type="match status" value="1"/>
</dbReference>
<evidence type="ECO:0000313" key="6">
    <source>
        <dbReference type="Proteomes" id="UP000053617"/>
    </source>
</evidence>
<evidence type="ECO:0000259" key="4">
    <source>
        <dbReference type="Pfam" id="PF12247"/>
    </source>
</evidence>
<dbReference type="CDD" id="cd09858">
    <property type="entry name" value="PIN_MKT1"/>
    <property type="match status" value="1"/>
</dbReference>
<evidence type="ECO:0000256" key="2">
    <source>
        <dbReference type="ARBA" id="ARBA00024023"/>
    </source>
</evidence>
<dbReference type="InterPro" id="IPR022039">
    <property type="entry name" value="MKT1_C"/>
</dbReference>
<dbReference type="InterPro" id="IPR022040">
    <property type="entry name" value="MKT1_N"/>
</dbReference>
<dbReference type="GeneID" id="25290983"/>
<dbReference type="RefSeq" id="XP_013275392.1">
    <property type="nucleotide sequence ID" value="XM_013419938.1"/>
</dbReference>
<dbReference type="PANTHER" id="PTHR11081">
    <property type="entry name" value="FLAP ENDONUCLEASE FAMILY MEMBER"/>
    <property type="match status" value="1"/>
</dbReference>
<dbReference type="GO" id="GO:0006417">
    <property type="term" value="P:regulation of translation"/>
    <property type="evidence" value="ECO:0007669"/>
    <property type="project" value="UniProtKB-KW"/>
</dbReference>
<sequence length="728" mass="81767">MPLGPQAFLYLHLLPVQKFDQWASKHVEFCQLHLLKDAVIGVDASYYLDLRLNGNNEEPLKHALGGLPFCYKKAIEDDISFLRQNGINLIFVFNGLDYVNKSLPDSRSTESRRVQDEAWHHYLSGDGKRTVVDFGKAKYPIDVMTRSLQKLLADNKVQYMVAPYSATAQLSYLLKLEDQYIDAIMGTTECFLFGIDRVVTDFNLNKSSLSLVSKSVCEDVLKVNGETLRDAQLLLGTSFTPTFPILDSMAATKATGVIDAISLLNAAGKSVIQLCNFHRDHPQIQALRYADRYKKAIMTIRHHVVMEKNGVVAPLNFDDAPGDVHEFVGQRLPEELFFYISKGLLGPQIPNWLTSGEIVLSLPGGVLDSEPYRRLVIELLNPFRTEALKILAESLNYYYQSRVIKVDPWVPQDTSNLTIEIRNTPPMRNKLSPWKVRGTEIESVPGNAGTVSLFLPCLRALKDSAFAEKTITKGRVEHPALRSVDEVLVNTVFRFLHVRDYIDDKHEVTAWGKALETAVAIADEEYTIVGVEMLRLGLFTGNFATGTPVARTDYERKVYTNLISKTACLGRIRHKPMGFVGPLDRQLLTFAWKITAVRTSLRDLLETVMTSMFLNGDVDRDREDWIGLAQRLPFASDNGSGLGIAVKTYLDAVNEEPEVTDALKTSIKQQEGKYNWFGQLKGGGNLTKSLDQAWKIWDAVYAASQVPGTEVKETKLFSDANEWLSTRR</sequence>
<dbReference type="OrthoDB" id="17262at2759"/>
<proteinExistence type="inferred from homology"/>
<gene>
    <name evidence="5" type="ORF">Z518_02912</name>
</gene>
<organism evidence="5 6">
    <name type="scientific">Rhinocladiella mackenziei CBS 650.93</name>
    <dbReference type="NCBI Taxonomy" id="1442369"/>
    <lineage>
        <taxon>Eukaryota</taxon>
        <taxon>Fungi</taxon>
        <taxon>Dikarya</taxon>
        <taxon>Ascomycota</taxon>
        <taxon>Pezizomycotina</taxon>
        <taxon>Eurotiomycetes</taxon>
        <taxon>Chaetothyriomycetidae</taxon>
        <taxon>Chaetothyriales</taxon>
        <taxon>Herpotrichiellaceae</taxon>
        <taxon>Rhinocladiella</taxon>
    </lineage>
</organism>
<dbReference type="PANTHER" id="PTHR11081:SF32">
    <property type="entry name" value="POST-TRANSCRIPTIONAL REGULATOR MKT1"/>
    <property type="match status" value="1"/>
</dbReference>
<name>A0A0D2IXY0_9EURO</name>
<keyword evidence="1" id="KW-0810">Translation regulation</keyword>
<dbReference type="Proteomes" id="UP000053617">
    <property type="component" value="Unassembled WGS sequence"/>
</dbReference>
<dbReference type="HOGENOM" id="CLU_378548_0_0_1"/>
<accession>A0A0D2IXY0</accession>
<keyword evidence="6" id="KW-1185">Reference proteome</keyword>
<dbReference type="InterPro" id="IPR037314">
    <property type="entry name" value="MKT1_H3TH"/>
</dbReference>
<dbReference type="Pfam" id="PF12247">
    <property type="entry name" value="MKT1_N"/>
    <property type="match status" value="1"/>
</dbReference>
<dbReference type="AlphaFoldDB" id="A0A0D2IXY0"/>